<dbReference type="GO" id="GO:0050661">
    <property type="term" value="F:NADP binding"/>
    <property type="evidence" value="ECO:0007669"/>
    <property type="project" value="TreeGrafter"/>
</dbReference>
<dbReference type="GO" id="GO:0009073">
    <property type="term" value="P:aromatic amino acid family biosynthetic process"/>
    <property type="evidence" value="ECO:0007669"/>
    <property type="project" value="UniProtKB-KW"/>
</dbReference>
<dbReference type="RefSeq" id="WP_036821054.1">
    <property type="nucleotide sequence ID" value="NZ_JGVO01000309.1"/>
</dbReference>
<dbReference type="GO" id="GO:0009423">
    <property type="term" value="P:chorismate biosynthetic process"/>
    <property type="evidence" value="ECO:0007669"/>
    <property type="project" value="TreeGrafter"/>
</dbReference>
<comment type="caution">
    <text evidence="6">The sequence shown here is derived from an EMBL/GenBank/DDBJ whole genome shotgun (WGS) entry which is preliminary data.</text>
</comment>
<protein>
    <submittedName>
        <fullName evidence="6">Shikimate dehydrogenase</fullName>
    </submittedName>
</protein>
<evidence type="ECO:0000256" key="4">
    <source>
        <dbReference type="ARBA" id="ARBA00023141"/>
    </source>
</evidence>
<dbReference type="CDD" id="cd01065">
    <property type="entry name" value="NAD_bind_Shikimate_DH"/>
    <property type="match status" value="1"/>
</dbReference>
<dbReference type="SUPFAM" id="SSF51735">
    <property type="entry name" value="NAD(P)-binding Rossmann-fold domains"/>
    <property type="match status" value="1"/>
</dbReference>
<keyword evidence="4" id="KW-0057">Aromatic amino acid biosynthesis</keyword>
<comment type="pathway">
    <text evidence="1">Metabolic intermediate biosynthesis; chorismate biosynthesis; chorismate from D-erythrose 4-phosphate and phosphoenolpyruvate: step 4/7.</text>
</comment>
<dbReference type="Proteomes" id="UP000241771">
    <property type="component" value="Unassembled WGS sequence"/>
</dbReference>
<evidence type="ECO:0000256" key="3">
    <source>
        <dbReference type="ARBA" id="ARBA00023002"/>
    </source>
</evidence>
<evidence type="ECO:0000313" key="7">
    <source>
        <dbReference type="Proteomes" id="UP000241771"/>
    </source>
</evidence>
<keyword evidence="3" id="KW-0560">Oxidoreductase</keyword>
<dbReference type="InterPro" id="IPR022893">
    <property type="entry name" value="Shikimate_DH_fam"/>
</dbReference>
<gene>
    <name evidence="6" type="ORF">C9I98_02800</name>
</gene>
<evidence type="ECO:0000256" key="2">
    <source>
        <dbReference type="ARBA" id="ARBA00022857"/>
    </source>
</evidence>
<sequence length="283" mass="30842">MQKLSLVGANIDKSGSPGFHNHLAKIKGIDLNYSLSPVDSGDKDDFVAQINALKGSQHRGVNVTYPFKECALMVSDKLDPSVERTLAANTLLFTEQGTLAYNTDYTGFIKAYKNKFSSQPPGKVVLFGTGGVGKAIAFALGELGAKEIALYDINDERASALASELKQAGFKGIALSKPSLEQYVMQAEGLVNCTPIGHYKTPGCVIDTTWLGAQKWAFDAVYTPLNTTFMAAAETAGLQILSGFELFFYQAIDAYELFNNTKLDNDTINAYRQTCYFRQIAQH</sequence>
<dbReference type="OrthoDB" id="9792692at2"/>
<proteinExistence type="predicted"/>
<keyword evidence="2" id="KW-0521">NADP</keyword>
<dbReference type="InterPro" id="IPR013708">
    <property type="entry name" value="Shikimate_DH-bd_N"/>
</dbReference>
<evidence type="ECO:0000256" key="1">
    <source>
        <dbReference type="ARBA" id="ARBA00004871"/>
    </source>
</evidence>
<accession>A0A2T3P110</accession>
<name>A0A2T3P110_9GAMM</name>
<dbReference type="GO" id="GO:0004764">
    <property type="term" value="F:shikimate 3-dehydrogenase (NADP+) activity"/>
    <property type="evidence" value="ECO:0007669"/>
    <property type="project" value="InterPro"/>
</dbReference>
<organism evidence="6 7">
    <name type="scientific">Photobacterium sanctipauli</name>
    <dbReference type="NCBI Taxonomy" id="1342794"/>
    <lineage>
        <taxon>Bacteria</taxon>
        <taxon>Pseudomonadati</taxon>
        <taxon>Pseudomonadota</taxon>
        <taxon>Gammaproteobacteria</taxon>
        <taxon>Vibrionales</taxon>
        <taxon>Vibrionaceae</taxon>
        <taxon>Photobacterium</taxon>
    </lineage>
</organism>
<dbReference type="InterPro" id="IPR046346">
    <property type="entry name" value="Aminoacid_DH-like_N_sf"/>
</dbReference>
<dbReference type="InterPro" id="IPR036291">
    <property type="entry name" value="NAD(P)-bd_dom_sf"/>
</dbReference>
<keyword evidence="7" id="KW-1185">Reference proteome</keyword>
<dbReference type="PANTHER" id="PTHR21089">
    <property type="entry name" value="SHIKIMATE DEHYDROGENASE"/>
    <property type="match status" value="1"/>
</dbReference>
<dbReference type="Gene3D" id="3.40.50.10860">
    <property type="entry name" value="Leucine Dehydrogenase, chain A, domain 1"/>
    <property type="match status" value="1"/>
</dbReference>
<dbReference type="AlphaFoldDB" id="A0A2T3P110"/>
<feature type="domain" description="Shikimate dehydrogenase substrate binding N-terminal" evidence="5">
    <location>
        <begin position="6"/>
        <end position="91"/>
    </location>
</feature>
<reference evidence="6 7" key="1">
    <citation type="submission" date="2018-01" db="EMBL/GenBank/DDBJ databases">
        <title>Whole genome sequencing of Histamine producing bacteria.</title>
        <authorList>
            <person name="Butler K."/>
        </authorList>
    </citation>
    <scope>NUCLEOTIDE SEQUENCE [LARGE SCALE GENOMIC DNA]</scope>
    <source>
        <strain evidence="6 7">DSM 100436</strain>
    </source>
</reference>
<evidence type="ECO:0000259" key="5">
    <source>
        <dbReference type="Pfam" id="PF08501"/>
    </source>
</evidence>
<dbReference type="EMBL" id="PYMA01000001">
    <property type="protein sequence ID" value="PSW22211.1"/>
    <property type="molecule type" value="Genomic_DNA"/>
</dbReference>
<dbReference type="Gene3D" id="3.40.50.720">
    <property type="entry name" value="NAD(P)-binding Rossmann-like Domain"/>
    <property type="match status" value="1"/>
</dbReference>
<dbReference type="GO" id="GO:0019632">
    <property type="term" value="P:shikimate metabolic process"/>
    <property type="evidence" value="ECO:0007669"/>
    <property type="project" value="TreeGrafter"/>
</dbReference>
<dbReference type="PANTHER" id="PTHR21089:SF1">
    <property type="entry name" value="BIFUNCTIONAL 3-DEHYDROQUINATE DEHYDRATASE_SHIKIMATE DEHYDROGENASE, CHLOROPLASTIC"/>
    <property type="match status" value="1"/>
</dbReference>
<dbReference type="Pfam" id="PF08501">
    <property type="entry name" value="Shikimate_dh_N"/>
    <property type="match status" value="1"/>
</dbReference>
<evidence type="ECO:0000313" key="6">
    <source>
        <dbReference type="EMBL" id="PSW22211.1"/>
    </source>
</evidence>
<keyword evidence="4" id="KW-0028">Amino-acid biosynthesis</keyword>
<dbReference type="SUPFAM" id="SSF53223">
    <property type="entry name" value="Aminoacid dehydrogenase-like, N-terminal domain"/>
    <property type="match status" value="1"/>
</dbReference>
<dbReference type="GO" id="GO:0005829">
    <property type="term" value="C:cytosol"/>
    <property type="evidence" value="ECO:0007669"/>
    <property type="project" value="TreeGrafter"/>
</dbReference>